<keyword evidence="8" id="KW-1185">Reference proteome</keyword>
<gene>
    <name evidence="7" type="ORF">ACFONP_01535</name>
</gene>
<evidence type="ECO:0000313" key="7">
    <source>
        <dbReference type="EMBL" id="MFC3301412.1"/>
    </source>
</evidence>
<dbReference type="PROSITE" id="PS50072">
    <property type="entry name" value="CSA_PPIASE_2"/>
    <property type="match status" value="1"/>
</dbReference>
<dbReference type="PANTHER" id="PTHR45625:SF4">
    <property type="entry name" value="PEPTIDYLPROLYL ISOMERASE DOMAIN AND WD REPEAT-CONTAINING PROTEIN 1"/>
    <property type="match status" value="1"/>
</dbReference>
<proteinExistence type="inferred from homology"/>
<feature type="chain" id="PRO_5046516359" description="peptidylprolyl isomerase" evidence="5">
    <location>
        <begin position="21"/>
        <end position="294"/>
    </location>
</feature>
<dbReference type="SUPFAM" id="SSF50891">
    <property type="entry name" value="Cyclophilin-like"/>
    <property type="match status" value="1"/>
</dbReference>
<dbReference type="PROSITE" id="PS00170">
    <property type="entry name" value="CSA_PPIASE_1"/>
    <property type="match status" value="1"/>
</dbReference>
<feature type="domain" description="PPIase cyclophilin-type" evidence="6">
    <location>
        <begin position="47"/>
        <end position="239"/>
    </location>
</feature>
<sequence length="294" mass="32506">MKKFLAFAAAAALSAGVAVAQDQEGPSPEELLERAPDRAWRTIDPENILVIDLPSGPVLVEMRPDFAPKHVERIKTLSRQGFYNNTIFHRVIDGFMAQGGDPTGTGKGGSDYPNLQGRFVTAREELSEYVPIGRDDRASDIGFLGTMPVASQTPSMKEFLKTEEVGAWPMHCPGVLSMARAGDPNSANSQFFIMFGDNRRGLDQQYTAWGRVIDGERNVRRINRGEPPERPTPILRARIMADLPPEEQKTVEALRAESETFKAWLRANRLITDDGFLVDSCSVHVPVRIDGEIG</sequence>
<reference evidence="8" key="1">
    <citation type="journal article" date="2019" name="Int. J. Syst. Evol. Microbiol.">
        <title>The Global Catalogue of Microorganisms (GCM) 10K type strain sequencing project: providing services to taxonomists for standard genome sequencing and annotation.</title>
        <authorList>
            <consortium name="The Broad Institute Genomics Platform"/>
            <consortium name="The Broad Institute Genome Sequencing Center for Infectious Disease"/>
            <person name="Wu L."/>
            <person name="Ma J."/>
        </authorList>
    </citation>
    <scope>NUCLEOTIDE SEQUENCE [LARGE SCALE GENOMIC DNA]</scope>
    <source>
        <strain evidence="8">KCTC 22245</strain>
    </source>
</reference>
<evidence type="ECO:0000256" key="1">
    <source>
        <dbReference type="ARBA" id="ARBA00007365"/>
    </source>
</evidence>
<dbReference type="CDD" id="cd00317">
    <property type="entry name" value="cyclophilin"/>
    <property type="match status" value="1"/>
</dbReference>
<feature type="signal peptide" evidence="5">
    <location>
        <begin position="1"/>
        <end position="20"/>
    </location>
</feature>
<evidence type="ECO:0000313" key="8">
    <source>
        <dbReference type="Proteomes" id="UP001595607"/>
    </source>
</evidence>
<dbReference type="InterPro" id="IPR044666">
    <property type="entry name" value="Cyclophilin_A-like"/>
</dbReference>
<dbReference type="GO" id="GO:0003755">
    <property type="term" value="F:peptidyl-prolyl cis-trans isomerase activity"/>
    <property type="evidence" value="ECO:0007669"/>
    <property type="project" value="UniProtKB-EC"/>
</dbReference>
<dbReference type="EMBL" id="JBHRVA010000002">
    <property type="protein sequence ID" value="MFC3301412.1"/>
    <property type="molecule type" value="Genomic_DNA"/>
</dbReference>
<dbReference type="Pfam" id="PF00160">
    <property type="entry name" value="Pro_isomerase"/>
    <property type="match status" value="1"/>
</dbReference>
<dbReference type="RefSeq" id="WP_189572370.1">
    <property type="nucleotide sequence ID" value="NZ_BMXU01000001.1"/>
</dbReference>
<keyword evidence="4 7" id="KW-0413">Isomerase</keyword>
<evidence type="ECO:0000256" key="2">
    <source>
        <dbReference type="ARBA" id="ARBA00013194"/>
    </source>
</evidence>
<evidence type="ECO:0000256" key="4">
    <source>
        <dbReference type="ARBA" id="ARBA00023235"/>
    </source>
</evidence>
<dbReference type="Proteomes" id="UP001595607">
    <property type="component" value="Unassembled WGS sequence"/>
</dbReference>
<comment type="caution">
    <text evidence="7">The sequence shown here is derived from an EMBL/GenBank/DDBJ whole genome shotgun (WGS) entry which is preliminary data.</text>
</comment>
<keyword evidence="3" id="KW-0697">Rotamase</keyword>
<dbReference type="InterPro" id="IPR029000">
    <property type="entry name" value="Cyclophilin-like_dom_sf"/>
</dbReference>
<dbReference type="InterPro" id="IPR020892">
    <property type="entry name" value="Cyclophilin-type_PPIase_CS"/>
</dbReference>
<dbReference type="Gene3D" id="2.40.100.10">
    <property type="entry name" value="Cyclophilin-like"/>
    <property type="match status" value="1"/>
</dbReference>
<name>A0ABV7M9F8_9PROT</name>
<accession>A0ABV7M9F8</accession>
<organism evidence="7 8">
    <name type="scientific">Parvularcula lutaonensis</name>
    <dbReference type="NCBI Taxonomy" id="491923"/>
    <lineage>
        <taxon>Bacteria</taxon>
        <taxon>Pseudomonadati</taxon>
        <taxon>Pseudomonadota</taxon>
        <taxon>Alphaproteobacteria</taxon>
        <taxon>Parvularculales</taxon>
        <taxon>Parvularculaceae</taxon>
        <taxon>Parvularcula</taxon>
    </lineage>
</organism>
<dbReference type="EC" id="5.2.1.8" evidence="2"/>
<evidence type="ECO:0000256" key="3">
    <source>
        <dbReference type="ARBA" id="ARBA00023110"/>
    </source>
</evidence>
<protein>
    <recommendedName>
        <fullName evidence="2">peptidylprolyl isomerase</fullName>
        <ecNumber evidence="2">5.2.1.8</ecNumber>
    </recommendedName>
</protein>
<keyword evidence="5" id="KW-0732">Signal</keyword>
<dbReference type="InterPro" id="IPR002130">
    <property type="entry name" value="Cyclophilin-type_PPIase_dom"/>
</dbReference>
<evidence type="ECO:0000259" key="6">
    <source>
        <dbReference type="PROSITE" id="PS50072"/>
    </source>
</evidence>
<comment type="similarity">
    <text evidence="1">Belongs to the cyclophilin-type PPIase family.</text>
</comment>
<evidence type="ECO:0000256" key="5">
    <source>
        <dbReference type="SAM" id="SignalP"/>
    </source>
</evidence>
<dbReference type="PANTHER" id="PTHR45625">
    <property type="entry name" value="PEPTIDYL-PROLYL CIS-TRANS ISOMERASE-RELATED"/>
    <property type="match status" value="1"/>
</dbReference>